<feature type="signal peptide" evidence="1">
    <location>
        <begin position="1"/>
        <end position="20"/>
    </location>
</feature>
<sequence length="324" mass="37253">MLLLLPLFVFSYSMRSVSFASSITNNINEFNQSGAGQITSLKPYFLYDEFLTFNYNGDLSVINFNATDLFVANDVELAKNVLLPGVGNKTIAYTRFYAFYAPSYDPYNTIGIQGGDLLDFYFDNLLFSSDASVSYEHYYSDSIMSYLEPRLKADLRVPIPYAFLTPQFASGARIYANEFIVFYTAATQLHFPLTMDFSVSSQFTFYHAMQPESEYITPPQYADDPFFEKVNLDQMHDLDIFITKTFIKQQASVEAHLNFFHKKFYEIEGIGRTDDGLQVDLQYKKLLTSRLDFSVKTSIWTNSSSVDDFDFVKSDLELIFELLF</sequence>
<proteinExistence type="predicted"/>
<accession>A0A0S8GET8</accession>
<gene>
    <name evidence="2" type="ORF">AMJ87_08490</name>
</gene>
<protein>
    <submittedName>
        <fullName evidence="2">Uncharacterized protein</fullName>
    </submittedName>
</protein>
<evidence type="ECO:0000313" key="2">
    <source>
        <dbReference type="EMBL" id="KPK70699.1"/>
    </source>
</evidence>
<evidence type="ECO:0000256" key="1">
    <source>
        <dbReference type="SAM" id="SignalP"/>
    </source>
</evidence>
<name>A0A0S8GET8_UNCW3</name>
<dbReference type="Proteomes" id="UP000051096">
    <property type="component" value="Unassembled WGS sequence"/>
</dbReference>
<dbReference type="AlphaFoldDB" id="A0A0S8GET8"/>
<dbReference type="EMBL" id="LJUO01000083">
    <property type="protein sequence ID" value="KPK70699.1"/>
    <property type="molecule type" value="Genomic_DNA"/>
</dbReference>
<feature type="chain" id="PRO_5006646865" evidence="1">
    <location>
        <begin position="21"/>
        <end position="324"/>
    </location>
</feature>
<evidence type="ECO:0000313" key="3">
    <source>
        <dbReference type="Proteomes" id="UP000051096"/>
    </source>
</evidence>
<reference evidence="2 3" key="1">
    <citation type="journal article" date="2015" name="Microbiome">
        <title>Genomic resolution of linkages in carbon, nitrogen, and sulfur cycling among widespread estuary sediment bacteria.</title>
        <authorList>
            <person name="Baker B.J."/>
            <person name="Lazar C.S."/>
            <person name="Teske A.P."/>
            <person name="Dick G.J."/>
        </authorList>
    </citation>
    <scope>NUCLEOTIDE SEQUENCE [LARGE SCALE GENOMIC DNA]</scope>
    <source>
        <strain evidence="2">SM23_60</strain>
    </source>
</reference>
<comment type="caution">
    <text evidence="2">The sequence shown here is derived from an EMBL/GenBank/DDBJ whole genome shotgun (WGS) entry which is preliminary data.</text>
</comment>
<keyword evidence="1" id="KW-0732">Signal</keyword>
<organism evidence="2 3">
    <name type="scientific">candidate division WOR_3 bacterium SM23_60</name>
    <dbReference type="NCBI Taxonomy" id="1703780"/>
    <lineage>
        <taxon>Bacteria</taxon>
        <taxon>Bacteria division WOR-3</taxon>
    </lineage>
</organism>